<keyword evidence="8" id="KW-1208">Phospholipid metabolism</keyword>
<keyword evidence="6" id="KW-0067">ATP-binding</keyword>
<gene>
    <name evidence="10" type="ORF">ACFQ4P_10770</name>
</gene>
<accession>A0ABW4CLZ4</accession>
<evidence type="ECO:0000256" key="1">
    <source>
        <dbReference type="ARBA" id="ARBA00001946"/>
    </source>
</evidence>
<dbReference type="SUPFAM" id="SSF111331">
    <property type="entry name" value="NAD kinase/diacylglycerol kinase-like"/>
    <property type="match status" value="1"/>
</dbReference>
<dbReference type="PANTHER" id="PTHR12358:SF54">
    <property type="entry name" value="SPHINGOSINE KINASE RELATED PROTEIN"/>
    <property type="match status" value="1"/>
</dbReference>
<dbReference type="InterPro" id="IPR001206">
    <property type="entry name" value="Diacylglycerol_kinase_cat_dom"/>
</dbReference>
<proteinExistence type="inferred from homology"/>
<evidence type="ECO:0000313" key="11">
    <source>
        <dbReference type="Proteomes" id="UP001597196"/>
    </source>
</evidence>
<evidence type="ECO:0000256" key="6">
    <source>
        <dbReference type="ARBA" id="ARBA00022840"/>
    </source>
</evidence>
<keyword evidence="5 10" id="KW-0418">Kinase</keyword>
<dbReference type="EMBL" id="JBHTOC010000016">
    <property type="protein sequence ID" value="MFD1430721.1"/>
    <property type="molecule type" value="Genomic_DNA"/>
</dbReference>
<dbReference type="Gene3D" id="2.60.200.40">
    <property type="match status" value="1"/>
</dbReference>
<comment type="caution">
    <text evidence="10">The sequence shown here is derived from an EMBL/GenBank/DDBJ whole genome shotgun (WGS) entry which is preliminary data.</text>
</comment>
<keyword evidence="7" id="KW-0594">Phospholipid biosynthesis</keyword>
<dbReference type="SMART" id="SM00046">
    <property type="entry name" value="DAGKc"/>
    <property type="match status" value="1"/>
</dbReference>
<dbReference type="PROSITE" id="PS50146">
    <property type="entry name" value="DAGK"/>
    <property type="match status" value="1"/>
</dbReference>
<keyword evidence="7" id="KW-0444">Lipid biosynthesis</keyword>
<dbReference type="RefSeq" id="WP_203627812.1">
    <property type="nucleotide sequence ID" value="NZ_BOLQ01000015.1"/>
</dbReference>
<organism evidence="10 11">
    <name type="scientific">Lacticaseibacillus mingshuiensis</name>
    <dbReference type="NCBI Taxonomy" id="2799574"/>
    <lineage>
        <taxon>Bacteria</taxon>
        <taxon>Bacillati</taxon>
        <taxon>Bacillota</taxon>
        <taxon>Bacilli</taxon>
        <taxon>Lactobacillales</taxon>
        <taxon>Lactobacillaceae</taxon>
        <taxon>Lacticaseibacillus</taxon>
    </lineage>
</organism>
<protein>
    <submittedName>
        <fullName evidence="10">Diacylglycerol/lipid kinase family protein</fullName>
        <ecNumber evidence="10">2.7.1.-</ecNumber>
    </submittedName>
</protein>
<keyword evidence="3 10" id="KW-0808">Transferase</keyword>
<dbReference type="Pfam" id="PF00781">
    <property type="entry name" value="DAGK_cat"/>
    <property type="match status" value="1"/>
</dbReference>
<name>A0ABW4CLZ4_9LACO</name>
<dbReference type="Pfam" id="PF19279">
    <property type="entry name" value="YegS_C"/>
    <property type="match status" value="1"/>
</dbReference>
<feature type="domain" description="DAGKc" evidence="9">
    <location>
        <begin position="1"/>
        <end position="138"/>
    </location>
</feature>
<keyword evidence="4" id="KW-0547">Nucleotide-binding</keyword>
<evidence type="ECO:0000256" key="7">
    <source>
        <dbReference type="ARBA" id="ARBA00023209"/>
    </source>
</evidence>
<dbReference type="InterPro" id="IPR005218">
    <property type="entry name" value="Diacylglycerol/lipid_kinase"/>
</dbReference>
<evidence type="ECO:0000256" key="2">
    <source>
        <dbReference type="ARBA" id="ARBA00005983"/>
    </source>
</evidence>
<evidence type="ECO:0000259" key="9">
    <source>
        <dbReference type="PROSITE" id="PS50146"/>
    </source>
</evidence>
<dbReference type="InterPro" id="IPR017438">
    <property type="entry name" value="ATP-NAD_kinase_N"/>
</dbReference>
<keyword evidence="11" id="KW-1185">Reference proteome</keyword>
<evidence type="ECO:0000256" key="5">
    <source>
        <dbReference type="ARBA" id="ARBA00022777"/>
    </source>
</evidence>
<keyword evidence="7" id="KW-0443">Lipid metabolism</keyword>
<dbReference type="InterPro" id="IPR016064">
    <property type="entry name" value="NAD/diacylglycerol_kinase_sf"/>
</dbReference>
<dbReference type="GO" id="GO:0016301">
    <property type="term" value="F:kinase activity"/>
    <property type="evidence" value="ECO:0007669"/>
    <property type="project" value="UniProtKB-KW"/>
</dbReference>
<dbReference type="InterPro" id="IPR050187">
    <property type="entry name" value="Lipid_Phosphate_FormReg"/>
</dbReference>
<comment type="similarity">
    <text evidence="2">Belongs to the diacylglycerol/lipid kinase family.</text>
</comment>
<dbReference type="NCBIfam" id="TIGR00147">
    <property type="entry name" value="YegS/Rv2252/BmrU family lipid kinase"/>
    <property type="match status" value="1"/>
</dbReference>
<evidence type="ECO:0000313" key="10">
    <source>
        <dbReference type="EMBL" id="MFD1430721.1"/>
    </source>
</evidence>
<evidence type="ECO:0000256" key="8">
    <source>
        <dbReference type="ARBA" id="ARBA00023264"/>
    </source>
</evidence>
<dbReference type="EC" id="2.7.1.-" evidence="10"/>
<comment type="cofactor">
    <cofactor evidence="1">
        <name>Mg(2+)</name>
        <dbReference type="ChEBI" id="CHEBI:18420"/>
    </cofactor>
</comment>
<evidence type="ECO:0000256" key="4">
    <source>
        <dbReference type="ARBA" id="ARBA00022741"/>
    </source>
</evidence>
<evidence type="ECO:0000256" key="3">
    <source>
        <dbReference type="ARBA" id="ARBA00022679"/>
    </source>
</evidence>
<sequence>MGAAFFYIIFNPAASSGMSVNIFKKVRARLDNEHIPYEIKVSRYAGHAVQLARQIGSFGKQENAVLMVIGGDGTLNQAICGLRKTRQKDMPVAYIPAGSGNDFARGIKMAQDPMKALDQVLAADKPLRLDIGQYTEATRDESGIFVNNIGVGFDGSVIAATNRSRYKRVLNRVHLGSLSYVAGVVRVFFSRKPFPVAVTVDGQRTLIQRAFLVTTTNHPYFGGGIKILPIATPDDGKLDLIVVEQLNIPYFFFLLVQMLRNKHFKYKAVHHFASPHIHLETTSLEFGQMDGEEMGSRPFELDFTVTQQNFWIKREMDK</sequence>
<dbReference type="InterPro" id="IPR045540">
    <property type="entry name" value="YegS/DAGK_C"/>
</dbReference>
<dbReference type="Proteomes" id="UP001597196">
    <property type="component" value="Unassembled WGS sequence"/>
</dbReference>
<reference evidence="11" key="1">
    <citation type="journal article" date="2019" name="Int. J. Syst. Evol. Microbiol.">
        <title>The Global Catalogue of Microorganisms (GCM) 10K type strain sequencing project: providing services to taxonomists for standard genome sequencing and annotation.</title>
        <authorList>
            <consortium name="The Broad Institute Genomics Platform"/>
            <consortium name="The Broad Institute Genome Sequencing Center for Infectious Disease"/>
            <person name="Wu L."/>
            <person name="Ma J."/>
        </authorList>
    </citation>
    <scope>NUCLEOTIDE SEQUENCE [LARGE SCALE GENOMIC DNA]</scope>
    <source>
        <strain evidence="11">CCM 8980</strain>
    </source>
</reference>
<dbReference type="Gene3D" id="3.40.50.10330">
    <property type="entry name" value="Probable inorganic polyphosphate/atp-NAD kinase, domain 1"/>
    <property type="match status" value="1"/>
</dbReference>
<dbReference type="PANTHER" id="PTHR12358">
    <property type="entry name" value="SPHINGOSINE KINASE"/>
    <property type="match status" value="1"/>
</dbReference>